<keyword evidence="1" id="KW-0456">Lyase</keyword>
<dbReference type="GeneID" id="60423366"/>
<evidence type="ECO:0000313" key="4">
    <source>
        <dbReference type="Proteomes" id="UP000058925"/>
    </source>
</evidence>
<dbReference type="GO" id="GO:0016829">
    <property type="term" value="F:lyase activity"/>
    <property type="evidence" value="ECO:0007669"/>
    <property type="project" value="UniProtKB-KW"/>
</dbReference>
<sequence>MEIKCKKIVGGRAKGNLLLSKKPINFLGMVNTQSGEITNTSNGFERQNLKGKILVFPNSIGSSVGAYTIYSLKSNNVAPNGIICTNNVDITTASGCAISNIPLAFIDSLRYNDLVKCVELSGTNKEMEITLDTEEGKIIIN</sequence>
<dbReference type="RefSeq" id="WP_196816745.1">
    <property type="nucleotide sequence ID" value="NZ_CP012850.1"/>
</dbReference>
<proteinExistence type="predicted"/>
<feature type="domain" description="Phosphomevalonate dehydratase small subunit-like" evidence="2">
    <location>
        <begin position="24"/>
        <end position="103"/>
    </location>
</feature>
<dbReference type="Pfam" id="PF01989">
    <property type="entry name" value="AcnX_swivel_put"/>
    <property type="match status" value="1"/>
</dbReference>
<dbReference type="OrthoDB" id="18062at2157"/>
<dbReference type="KEGG" id="taa:NMY3_03542"/>
<dbReference type="AlphaFoldDB" id="A0A654M1M1"/>
<evidence type="ECO:0000313" key="3">
    <source>
        <dbReference type="EMBL" id="ALI37724.1"/>
    </source>
</evidence>
<dbReference type="EMBL" id="CP012850">
    <property type="protein sequence ID" value="ALI37724.1"/>
    <property type="molecule type" value="Genomic_DNA"/>
</dbReference>
<reference evidence="4" key="1">
    <citation type="submission" date="2015-10" db="EMBL/GenBank/DDBJ databases">
        <title>Niche specialization of a soil ammonia-oxidizing archaeon, Candidatus Nitrosocosmicus oleophilus.</title>
        <authorList>
            <person name="Jung M.-Y."/>
            <person name="Rhee S.-K."/>
        </authorList>
    </citation>
    <scope>NUCLEOTIDE SEQUENCE [LARGE SCALE GENOMIC DNA]</scope>
    <source>
        <strain evidence="4">MY3</strain>
    </source>
</reference>
<dbReference type="SUPFAM" id="SSF52016">
    <property type="entry name" value="LeuD/IlvD-like"/>
    <property type="match status" value="1"/>
</dbReference>
<evidence type="ECO:0000259" key="2">
    <source>
        <dbReference type="Pfam" id="PF01989"/>
    </source>
</evidence>
<dbReference type="Proteomes" id="UP000058925">
    <property type="component" value="Chromosome"/>
</dbReference>
<evidence type="ECO:0000256" key="1">
    <source>
        <dbReference type="ARBA" id="ARBA00023239"/>
    </source>
</evidence>
<accession>A0A654M1M1</accession>
<dbReference type="Gene3D" id="3.50.30.10">
    <property type="entry name" value="Phosphohistidine domain"/>
    <property type="match status" value="1"/>
</dbReference>
<name>A0A654M1M1_9ARCH</name>
<keyword evidence="4" id="KW-1185">Reference proteome</keyword>
<organism evidence="3 4">
    <name type="scientific">Candidatus Nitrosocosmicus oleophilus</name>
    <dbReference type="NCBI Taxonomy" id="1353260"/>
    <lineage>
        <taxon>Archaea</taxon>
        <taxon>Nitrososphaerota</taxon>
        <taxon>Nitrososphaeria</taxon>
        <taxon>Nitrososphaerales</taxon>
        <taxon>Nitrososphaeraceae</taxon>
        <taxon>Candidatus Nitrosocosmicus</taxon>
    </lineage>
</organism>
<gene>
    <name evidence="3" type="ORF">NMY3_03542</name>
</gene>
<dbReference type="InterPro" id="IPR002840">
    <property type="entry name" value="PMDh-S-like_dom"/>
</dbReference>
<protein>
    <recommendedName>
        <fullName evidence="2">Phosphomevalonate dehydratase small subunit-like domain-containing protein</fullName>
    </recommendedName>
</protein>